<accession>A0A5C8Z5V3</accession>
<sequence length="352" mass="36639">MLPARFLTLPWSDGALQGDQCQVGARRQSLKASSGVDVLTLRFDPAVRQAVAVEAWQRAVEHVTARVASTGGGPPLPSGAAVVVHLHPDRLAAATGRPVLAQLAADGRYRSQFQTGTSAGGLTAHPGGDRWRWESELFGGAYDAAPAGERPVYGALSLPGDDTRGPALRFGSCHLRLRPEVLDRVTLAFPDSALGPEALGTAASAPALVAATAARAGGGFDALDDYVEAHVHGQLLLARDVEAVVLDPCFRGTAVEVAAERIRATTGVALAWHPGCAVHVAELVGRPGCIAYRGGEVVQVALEVAAALTDDGVLSAEVVGRAVALERWDAQHLKQVWHCIARFGSPSPVGLP</sequence>
<gene>
    <name evidence="1" type="ORF">FMM08_19190</name>
</gene>
<dbReference type="RefSeq" id="WP_147927998.1">
    <property type="nucleotide sequence ID" value="NZ_VKAC01000013.1"/>
</dbReference>
<evidence type="ECO:0000313" key="2">
    <source>
        <dbReference type="Proteomes" id="UP000321234"/>
    </source>
</evidence>
<dbReference type="EMBL" id="VKAC01000013">
    <property type="protein sequence ID" value="TXR52568.1"/>
    <property type="molecule type" value="Genomic_DNA"/>
</dbReference>
<organism evidence="1 2">
    <name type="scientific">Quadrisphaera setariae</name>
    <dbReference type="NCBI Taxonomy" id="2593304"/>
    <lineage>
        <taxon>Bacteria</taxon>
        <taxon>Bacillati</taxon>
        <taxon>Actinomycetota</taxon>
        <taxon>Actinomycetes</taxon>
        <taxon>Kineosporiales</taxon>
        <taxon>Kineosporiaceae</taxon>
        <taxon>Quadrisphaera</taxon>
    </lineage>
</organism>
<comment type="caution">
    <text evidence="1">The sequence shown here is derived from an EMBL/GenBank/DDBJ whole genome shotgun (WGS) entry which is preliminary data.</text>
</comment>
<evidence type="ECO:0000313" key="1">
    <source>
        <dbReference type="EMBL" id="TXR52568.1"/>
    </source>
</evidence>
<name>A0A5C8Z5V3_9ACTN</name>
<dbReference type="Proteomes" id="UP000321234">
    <property type="component" value="Unassembled WGS sequence"/>
</dbReference>
<dbReference type="Pfam" id="PF12294">
    <property type="entry name" value="DUF3626"/>
    <property type="match status" value="2"/>
</dbReference>
<dbReference type="AlphaFoldDB" id="A0A5C8Z5V3"/>
<reference evidence="1 2" key="1">
    <citation type="submission" date="2019-07" db="EMBL/GenBank/DDBJ databases">
        <title>Quadrisphaera sp. strain DD2A genome sequencing and assembly.</title>
        <authorList>
            <person name="Kim I."/>
        </authorList>
    </citation>
    <scope>NUCLEOTIDE SEQUENCE [LARGE SCALE GENOMIC DNA]</scope>
    <source>
        <strain evidence="1 2">DD2A</strain>
    </source>
</reference>
<proteinExistence type="predicted"/>
<keyword evidence="2" id="KW-1185">Reference proteome</keyword>
<protein>
    <submittedName>
        <fullName evidence="1">DUF3626 domain-containing protein</fullName>
    </submittedName>
</protein>
<dbReference type="InterPro" id="IPR022074">
    <property type="entry name" value="DUF3626"/>
</dbReference>
<dbReference type="OrthoDB" id="3770261at2"/>